<keyword evidence="4" id="KW-1185">Reference proteome</keyword>
<feature type="compositionally biased region" description="Acidic residues" evidence="1">
    <location>
        <begin position="419"/>
        <end position="440"/>
    </location>
</feature>
<protein>
    <submittedName>
        <fullName evidence="3">Uncharacterized protein</fullName>
    </submittedName>
</protein>
<proteinExistence type="predicted"/>
<dbReference type="AlphaFoldDB" id="E1ZS69"/>
<evidence type="ECO:0000313" key="3">
    <source>
        <dbReference type="EMBL" id="EFN51336.1"/>
    </source>
</evidence>
<dbReference type="InParanoid" id="E1ZS69"/>
<gene>
    <name evidence="3" type="ORF">CHLNCDRAFT_141130</name>
</gene>
<feature type="signal peptide" evidence="2">
    <location>
        <begin position="1"/>
        <end position="21"/>
    </location>
</feature>
<sequence length="602" mass="60984">MLLPAQPLAAVALVLTAVAIGAQLYSAGEWPPSPSALHELNHKGNASTRFMDKTARFVSRVADIAGDYVILERALPISITLGMAPKLLRTHGSVWDVGVEGFTMEFKFEPYGGHHMEQGWSGVELTRVEDSWVRDMRFINCDNGVLVAGSDRVTVRGFEVAVSRNRGGGPENGEGHWGARVGTSTDVLVSDWVVLPRFMHSVGADTLAHYSVFENGRTRDGVMELHRALAAQILFTDIHLGVGREGLYSGGPPISGPNTGAWTVFWNLRSNSGVHPLPVHNKGLPGACTFGPDMSLIGMTFKAMKDKQGRPYKLCPDWFYQPGDISPPNLFRAQLQRRRWAAADARAALAEAGAAEAAASAALAATEAEAAAETAAVAAQEAAEEAAAPGLAPGAAAASAEAPGPEPTAWRAAAAAAWDSDDSEEDEVAVGKEEEEEEFDAASTGDQPVAAADAGVQAQLAAGALNTTAVAAAAAARPAPAASTPPAPAAVARAAAAAAGAQPAAAASAGSTATAKAAAKLGGAAHAAAGRQAGRGAAGRPGAGATAAAASDEAARSRAGASAQAAAAAQAAKVASVATGEVALVEGEGAATKDAAAEDAEE</sequence>
<feature type="chain" id="PRO_5003156664" evidence="2">
    <location>
        <begin position="22"/>
        <end position="602"/>
    </location>
</feature>
<reference evidence="3 4" key="1">
    <citation type="journal article" date="2010" name="Plant Cell">
        <title>The Chlorella variabilis NC64A genome reveals adaptation to photosymbiosis, coevolution with viruses, and cryptic sex.</title>
        <authorList>
            <person name="Blanc G."/>
            <person name="Duncan G."/>
            <person name="Agarkova I."/>
            <person name="Borodovsky M."/>
            <person name="Gurnon J."/>
            <person name="Kuo A."/>
            <person name="Lindquist E."/>
            <person name="Lucas S."/>
            <person name="Pangilinan J."/>
            <person name="Polle J."/>
            <person name="Salamov A."/>
            <person name="Terry A."/>
            <person name="Yamada T."/>
            <person name="Dunigan D.D."/>
            <person name="Grigoriev I.V."/>
            <person name="Claverie J.M."/>
            <person name="Van Etten J.L."/>
        </authorList>
    </citation>
    <scope>NUCLEOTIDE SEQUENCE [LARGE SCALE GENOMIC DNA]</scope>
    <source>
        <strain evidence="3 4">NC64A</strain>
    </source>
</reference>
<dbReference type="GeneID" id="17350764"/>
<name>E1ZS69_CHLVA</name>
<dbReference type="KEGG" id="cvr:CHLNCDRAFT_141130"/>
<dbReference type="EMBL" id="GL433865">
    <property type="protein sequence ID" value="EFN51336.1"/>
    <property type="molecule type" value="Genomic_DNA"/>
</dbReference>
<dbReference type="SUPFAM" id="SSF51126">
    <property type="entry name" value="Pectin lyase-like"/>
    <property type="match status" value="1"/>
</dbReference>
<organism evidence="4">
    <name type="scientific">Chlorella variabilis</name>
    <name type="common">Green alga</name>
    <dbReference type="NCBI Taxonomy" id="554065"/>
    <lineage>
        <taxon>Eukaryota</taxon>
        <taxon>Viridiplantae</taxon>
        <taxon>Chlorophyta</taxon>
        <taxon>core chlorophytes</taxon>
        <taxon>Trebouxiophyceae</taxon>
        <taxon>Chlorellales</taxon>
        <taxon>Chlorellaceae</taxon>
        <taxon>Chlorella clade</taxon>
        <taxon>Chlorella</taxon>
    </lineage>
</organism>
<dbReference type="InterPro" id="IPR011050">
    <property type="entry name" value="Pectin_lyase_fold/virulence"/>
</dbReference>
<accession>E1ZS69</accession>
<feature type="compositionally biased region" description="Low complexity" evidence="1">
    <location>
        <begin position="388"/>
        <end position="418"/>
    </location>
</feature>
<feature type="region of interest" description="Disordered" evidence="1">
    <location>
        <begin position="532"/>
        <end position="563"/>
    </location>
</feature>
<dbReference type="Proteomes" id="UP000008141">
    <property type="component" value="Unassembled WGS sequence"/>
</dbReference>
<keyword evidence="2" id="KW-0732">Signal</keyword>
<dbReference type="RefSeq" id="XP_005843438.1">
    <property type="nucleotide sequence ID" value="XM_005843376.1"/>
</dbReference>
<evidence type="ECO:0000313" key="4">
    <source>
        <dbReference type="Proteomes" id="UP000008141"/>
    </source>
</evidence>
<feature type="region of interest" description="Disordered" evidence="1">
    <location>
        <begin position="388"/>
        <end position="446"/>
    </location>
</feature>
<evidence type="ECO:0000256" key="1">
    <source>
        <dbReference type="SAM" id="MobiDB-lite"/>
    </source>
</evidence>
<evidence type="ECO:0000256" key="2">
    <source>
        <dbReference type="SAM" id="SignalP"/>
    </source>
</evidence>
<dbReference type="STRING" id="554065.E1ZS69"/>
<feature type="compositionally biased region" description="Low complexity" evidence="1">
    <location>
        <begin position="543"/>
        <end position="563"/>
    </location>
</feature>